<keyword evidence="4" id="KW-1185">Reference proteome</keyword>
<dbReference type="Gene3D" id="3.40.350.10">
    <property type="entry name" value="Creatinase/prolidase N-terminal domain"/>
    <property type="match status" value="1"/>
</dbReference>
<gene>
    <name evidence="3" type="ORF">C474_13001</name>
</gene>
<dbReference type="InParanoid" id="M0D531"/>
<proteinExistence type="predicted"/>
<dbReference type="InterPro" id="IPR000587">
    <property type="entry name" value="Creatinase_N"/>
</dbReference>
<dbReference type="Proteomes" id="UP000011513">
    <property type="component" value="Unassembled WGS sequence"/>
</dbReference>
<dbReference type="InterPro" id="IPR029149">
    <property type="entry name" value="Creatin/AminoP/Spt16_N"/>
</dbReference>
<evidence type="ECO:0000259" key="1">
    <source>
        <dbReference type="Pfam" id="PF00557"/>
    </source>
</evidence>
<dbReference type="SUPFAM" id="SSF53092">
    <property type="entry name" value="Creatinase/prolidase N-terminal domain"/>
    <property type="match status" value="1"/>
</dbReference>
<dbReference type="InterPro" id="IPR036005">
    <property type="entry name" value="Creatinase/aminopeptidase-like"/>
</dbReference>
<keyword evidence="3" id="KW-0645">Protease</keyword>
<dbReference type="Gene3D" id="3.90.230.10">
    <property type="entry name" value="Creatinase/methionine aminopeptidase superfamily"/>
    <property type="match status" value="1"/>
</dbReference>
<dbReference type="PANTHER" id="PTHR46112:SF2">
    <property type="entry name" value="XAA-PRO AMINOPEPTIDASE P-RELATED"/>
    <property type="match status" value="1"/>
</dbReference>
<accession>M0D531</accession>
<dbReference type="Pfam" id="PF00557">
    <property type="entry name" value="Peptidase_M24"/>
    <property type="match status" value="1"/>
</dbReference>
<dbReference type="OrthoDB" id="1346at2157"/>
<dbReference type="InterPro" id="IPR050659">
    <property type="entry name" value="Peptidase_M24B"/>
</dbReference>
<dbReference type="eggNOG" id="arCOG01000">
    <property type="taxonomic scope" value="Archaea"/>
</dbReference>
<dbReference type="SUPFAM" id="SSF55920">
    <property type="entry name" value="Creatinase/aminopeptidase"/>
    <property type="match status" value="1"/>
</dbReference>
<feature type="domain" description="Creatinase N-terminal" evidence="2">
    <location>
        <begin position="13"/>
        <end position="104"/>
    </location>
</feature>
<evidence type="ECO:0000313" key="4">
    <source>
        <dbReference type="Proteomes" id="UP000011513"/>
    </source>
</evidence>
<feature type="domain" description="Peptidase M24" evidence="1">
    <location>
        <begin position="212"/>
        <end position="380"/>
    </location>
</feature>
<protein>
    <submittedName>
        <fullName evidence="3">Xaa-pro aminopeptidase</fullName>
    </submittedName>
</protein>
<dbReference type="PANTHER" id="PTHR46112">
    <property type="entry name" value="AMINOPEPTIDASE"/>
    <property type="match status" value="1"/>
</dbReference>
<sequence length="399" mass="43738">MATTLPAAEFAARLDAVRGRLADTDADAAVWFDATSIEYLTGFHHVQTERPVALAVTDDRAEITVPRLEVERVRENPRIDAVHRYFDYPDGDPVRTAAEMLAERNVDAVVADSDGAPGTMGYQGPALSEFVDVETQGWITRMRWEKTDAEIDLIRESAKWANLGHRYLADYTEVDAHPATVSQRASTDASRAMLDTLGDRYAVRVRGSGPVNAGYISGRETALPHGHTPNERLSEGDVLITGASANVDGYRSELERTMFVGDYTAEDEHYFELMLEAQTVAIDALGPGVELAYVDDEVTAYLEEHGVADLAQHHVGHNIGLGGHEPPYIDAGWTEHCASEHTDLTDSDAVMAPGHVYTIEPGLYTDEAGYRHSDTVAVTDTGTETLTHFPRDLESNVIR</sequence>
<reference evidence="3 4" key="1">
    <citation type="journal article" date="2014" name="PLoS Genet.">
        <title>Phylogenetically driven sequencing of extremely halophilic archaea reveals strategies for static and dynamic osmo-response.</title>
        <authorList>
            <person name="Becker E.A."/>
            <person name="Seitzer P.M."/>
            <person name="Tritt A."/>
            <person name="Larsen D."/>
            <person name="Krusor M."/>
            <person name="Yao A.I."/>
            <person name="Wu D."/>
            <person name="Madern D."/>
            <person name="Eisen J.A."/>
            <person name="Darling A.E."/>
            <person name="Facciotti M.T."/>
        </authorList>
    </citation>
    <scope>NUCLEOTIDE SEQUENCE [LARGE SCALE GENOMIC DNA]</scope>
    <source>
        <strain evidence="3 4">JCM 14848</strain>
    </source>
</reference>
<keyword evidence="3" id="KW-0031">Aminopeptidase</keyword>
<dbReference type="RefSeq" id="WP_008387380.1">
    <property type="nucleotide sequence ID" value="NZ_AOIV01000027.1"/>
</dbReference>
<dbReference type="AlphaFoldDB" id="M0D531"/>
<keyword evidence="3" id="KW-0378">Hydrolase</keyword>
<dbReference type="Pfam" id="PF01321">
    <property type="entry name" value="Creatinase_N"/>
    <property type="match status" value="1"/>
</dbReference>
<dbReference type="InterPro" id="IPR000994">
    <property type="entry name" value="Pept_M24"/>
</dbReference>
<evidence type="ECO:0000313" key="3">
    <source>
        <dbReference type="EMBL" id="ELZ29953.1"/>
    </source>
</evidence>
<comment type="caution">
    <text evidence="3">The sequence shown here is derived from an EMBL/GenBank/DDBJ whole genome shotgun (WGS) entry which is preliminary data.</text>
</comment>
<organism evidence="3 4">
    <name type="scientific">Halogeometricum pallidum JCM 14848</name>
    <dbReference type="NCBI Taxonomy" id="1227487"/>
    <lineage>
        <taxon>Archaea</taxon>
        <taxon>Methanobacteriati</taxon>
        <taxon>Methanobacteriota</taxon>
        <taxon>Stenosarchaea group</taxon>
        <taxon>Halobacteria</taxon>
        <taxon>Halobacteriales</taxon>
        <taxon>Haloferacaceae</taxon>
        <taxon>Halogeometricum</taxon>
    </lineage>
</organism>
<dbReference type="PATRIC" id="fig|1227487.5.peg.2631"/>
<dbReference type="GO" id="GO:0004177">
    <property type="term" value="F:aminopeptidase activity"/>
    <property type="evidence" value="ECO:0007669"/>
    <property type="project" value="UniProtKB-KW"/>
</dbReference>
<evidence type="ECO:0000259" key="2">
    <source>
        <dbReference type="Pfam" id="PF01321"/>
    </source>
</evidence>
<name>M0D531_HALPD</name>
<dbReference type="EMBL" id="AOIV01000027">
    <property type="protein sequence ID" value="ELZ29953.1"/>
    <property type="molecule type" value="Genomic_DNA"/>
</dbReference>